<sequence length="84" mass="8979">MIWIKFATMVEACHAGIGRTLHLPDGKPRPLYRRLQLHLSSPFAGNIAPVGADAIRNDGRFQCTARGPVGDAAAITFTQAGLPP</sequence>
<accession>A0A4S4N9G7</accession>
<protein>
    <submittedName>
        <fullName evidence="1">Uncharacterized protein</fullName>
    </submittedName>
</protein>
<evidence type="ECO:0000313" key="1">
    <source>
        <dbReference type="EMBL" id="THH35894.1"/>
    </source>
</evidence>
<dbReference type="EMBL" id="SRKY01000003">
    <property type="protein sequence ID" value="THH35894.1"/>
    <property type="molecule type" value="Genomic_DNA"/>
</dbReference>
<dbReference type="Proteomes" id="UP000306602">
    <property type="component" value="Unassembled WGS sequence"/>
</dbReference>
<gene>
    <name evidence="1" type="ORF">E4Z66_12535</name>
</gene>
<comment type="caution">
    <text evidence="1">The sequence shown here is derived from an EMBL/GenBank/DDBJ whole genome shotgun (WGS) entry which is preliminary data.</text>
</comment>
<name>A0A4S4N9G7_9RHOB</name>
<evidence type="ECO:0000313" key="2">
    <source>
        <dbReference type="Proteomes" id="UP000306602"/>
    </source>
</evidence>
<keyword evidence="2" id="KW-1185">Reference proteome</keyword>
<dbReference type="RefSeq" id="WP_136463364.1">
    <property type="nucleotide sequence ID" value="NZ_SRKY01000003.1"/>
</dbReference>
<reference evidence="1 2" key="1">
    <citation type="submission" date="2019-04" db="EMBL/GenBank/DDBJ databases">
        <title>Shimia ponticola sp. nov., isolated from seawater.</title>
        <authorList>
            <person name="Kim Y.-O."/>
            <person name="Yoon J.-H."/>
        </authorList>
    </citation>
    <scope>NUCLEOTIDE SEQUENCE [LARGE SCALE GENOMIC DNA]</scope>
    <source>
        <strain evidence="1 2">MYP11</strain>
    </source>
</reference>
<organism evidence="1 2">
    <name type="scientific">Aliishimia ponticola</name>
    <dbReference type="NCBI Taxonomy" id="2499833"/>
    <lineage>
        <taxon>Bacteria</taxon>
        <taxon>Pseudomonadati</taxon>
        <taxon>Pseudomonadota</taxon>
        <taxon>Alphaproteobacteria</taxon>
        <taxon>Rhodobacterales</taxon>
        <taxon>Paracoccaceae</taxon>
        <taxon>Aliishimia</taxon>
    </lineage>
</organism>
<proteinExistence type="predicted"/>
<dbReference type="AlphaFoldDB" id="A0A4S4N9G7"/>